<comment type="caution">
    <text evidence="4">The sequence shown here is derived from an EMBL/GenBank/DDBJ whole genome shotgun (WGS) entry which is preliminary data.</text>
</comment>
<evidence type="ECO:0000256" key="2">
    <source>
        <dbReference type="ARBA" id="ARBA00023315"/>
    </source>
</evidence>
<dbReference type="Gene3D" id="3.30.559.10">
    <property type="entry name" value="Chloramphenicol acetyltransferase-like domain"/>
    <property type="match status" value="2"/>
</dbReference>
<feature type="compositionally biased region" description="Polar residues" evidence="3">
    <location>
        <begin position="18"/>
        <end position="31"/>
    </location>
</feature>
<gene>
    <name evidence="4" type="ORF">HU200_063492</name>
</gene>
<evidence type="ECO:0000313" key="5">
    <source>
        <dbReference type="Proteomes" id="UP000636709"/>
    </source>
</evidence>
<dbReference type="SUPFAM" id="SSF52777">
    <property type="entry name" value="CoA-dependent acyltransferases"/>
    <property type="match status" value="1"/>
</dbReference>
<dbReference type="GO" id="GO:0016747">
    <property type="term" value="F:acyltransferase activity, transferring groups other than amino-acyl groups"/>
    <property type="evidence" value="ECO:0007669"/>
    <property type="project" value="UniProtKB-ARBA"/>
</dbReference>
<name>A0A835A1E8_9POAL</name>
<dbReference type="PANTHER" id="PTHR31625">
    <property type="match status" value="1"/>
</dbReference>
<reference evidence="4" key="1">
    <citation type="submission" date="2020-07" db="EMBL/GenBank/DDBJ databases">
        <title>Genome sequence and genetic diversity analysis of an under-domesticated orphan crop, white fonio (Digitaria exilis).</title>
        <authorList>
            <person name="Bennetzen J.L."/>
            <person name="Chen S."/>
            <person name="Ma X."/>
            <person name="Wang X."/>
            <person name="Yssel A.E.J."/>
            <person name="Chaluvadi S.R."/>
            <person name="Johnson M."/>
            <person name="Gangashetty P."/>
            <person name="Hamidou F."/>
            <person name="Sanogo M.D."/>
            <person name="Zwaenepoel A."/>
            <person name="Wallace J."/>
            <person name="Van De Peer Y."/>
            <person name="Van Deynze A."/>
        </authorList>
    </citation>
    <scope>NUCLEOTIDE SEQUENCE</scope>
    <source>
        <tissue evidence="4">Leaves</tissue>
    </source>
</reference>
<dbReference type="InterPro" id="IPR023213">
    <property type="entry name" value="CAT-like_dom_sf"/>
</dbReference>
<protein>
    <submittedName>
        <fullName evidence="4">Uncharacterized protein</fullName>
    </submittedName>
</protein>
<feature type="region of interest" description="Disordered" evidence="3">
    <location>
        <begin position="18"/>
        <end position="47"/>
    </location>
</feature>
<dbReference type="Proteomes" id="UP000636709">
    <property type="component" value="Unassembled WGS sequence"/>
</dbReference>
<evidence type="ECO:0000256" key="1">
    <source>
        <dbReference type="ARBA" id="ARBA00022679"/>
    </source>
</evidence>
<keyword evidence="2" id="KW-0012">Acyltransferase</keyword>
<dbReference type="OrthoDB" id="1862401at2759"/>
<dbReference type="InterPro" id="IPR051504">
    <property type="entry name" value="Plant_metabolite_acyltrans"/>
</dbReference>
<dbReference type="AlphaFoldDB" id="A0A835A1E8"/>
<keyword evidence="5" id="KW-1185">Reference proteome</keyword>
<evidence type="ECO:0000256" key="3">
    <source>
        <dbReference type="SAM" id="MobiDB-lite"/>
    </source>
</evidence>
<keyword evidence="1" id="KW-0808">Transferase</keyword>
<organism evidence="4 5">
    <name type="scientific">Digitaria exilis</name>
    <dbReference type="NCBI Taxonomy" id="1010633"/>
    <lineage>
        <taxon>Eukaryota</taxon>
        <taxon>Viridiplantae</taxon>
        <taxon>Streptophyta</taxon>
        <taxon>Embryophyta</taxon>
        <taxon>Tracheophyta</taxon>
        <taxon>Spermatophyta</taxon>
        <taxon>Magnoliopsida</taxon>
        <taxon>Liliopsida</taxon>
        <taxon>Poales</taxon>
        <taxon>Poaceae</taxon>
        <taxon>PACMAD clade</taxon>
        <taxon>Panicoideae</taxon>
        <taxon>Panicodae</taxon>
        <taxon>Paniceae</taxon>
        <taxon>Anthephorinae</taxon>
        <taxon>Digitaria</taxon>
    </lineage>
</organism>
<proteinExistence type="predicted"/>
<sequence length="342" mass="36862">MRPAYTAGGVHAVLSAATTTPQSYKSSTSAPSPCRRRLPYHQKPSSSMQWKSPYILFFDGDQLPPFDTVATLANNFAPLASKLVHLAETGDVAIRRPTSDDDGVKFVGAESDADVRRLAGDEEHDVQTFERLVPELDMSVPPAPVLVVQATRLEGGHGGGVALGLTVHHSVADGRSLWRFVEAWEAACRGDTLPQPPPCFDRSRVKLHGDGEEIRCFTKLPARELDGERALAAAAAAAAQGAIREMAEDPVAGWEFMRGIAIGTDGLSMDRLVHVSGSSRYEAADFGWGRPSLTVPAGMNPDGEVALFRARDGHGVQLSVSMPHRDDQPFKSLFLQLLLSDD</sequence>
<dbReference type="EMBL" id="JACEFO010002685">
    <property type="protein sequence ID" value="KAF8651244.1"/>
    <property type="molecule type" value="Genomic_DNA"/>
</dbReference>
<dbReference type="Pfam" id="PF02458">
    <property type="entry name" value="Transferase"/>
    <property type="match status" value="1"/>
</dbReference>
<accession>A0A835A1E8</accession>
<evidence type="ECO:0000313" key="4">
    <source>
        <dbReference type="EMBL" id="KAF8651244.1"/>
    </source>
</evidence>